<evidence type="ECO:0000313" key="2">
    <source>
        <dbReference type="Proteomes" id="UP000013086"/>
    </source>
</evidence>
<reference evidence="1 2" key="1">
    <citation type="submission" date="2013-02" db="EMBL/GenBank/DDBJ databases">
        <title>The Genome Sequence of Acinetobacter sp. ANC 3994.</title>
        <authorList>
            <consortium name="The Broad Institute Genome Sequencing Platform"/>
            <consortium name="The Broad Institute Genome Sequencing Center for Infectious Disease"/>
            <person name="Cerqueira G."/>
            <person name="Feldgarden M."/>
            <person name="Courvalin P."/>
            <person name="Perichon B."/>
            <person name="Grillot-Courvalin C."/>
            <person name="Clermont D."/>
            <person name="Rocha E."/>
            <person name="Yoon E.-J."/>
            <person name="Nemec A."/>
            <person name="Walker B."/>
            <person name="Young S.K."/>
            <person name="Zeng Q."/>
            <person name="Gargeya S."/>
            <person name="Fitzgerald M."/>
            <person name="Haas B."/>
            <person name="Abouelleil A."/>
            <person name="Alvarado L."/>
            <person name="Arachchi H.M."/>
            <person name="Berlin A.M."/>
            <person name="Chapman S.B."/>
            <person name="Dewar J."/>
            <person name="Goldberg J."/>
            <person name="Griggs A."/>
            <person name="Gujja S."/>
            <person name="Hansen M."/>
            <person name="Howarth C."/>
            <person name="Imamovic A."/>
            <person name="Larimer J."/>
            <person name="McCowan C."/>
            <person name="Murphy C."/>
            <person name="Neiman D."/>
            <person name="Pearson M."/>
            <person name="Priest M."/>
            <person name="Roberts A."/>
            <person name="Saif S."/>
            <person name="Shea T."/>
            <person name="Sisk P."/>
            <person name="Sykes S."/>
            <person name="Wortman J."/>
            <person name="Nusbaum C."/>
            <person name="Birren B."/>
        </authorList>
    </citation>
    <scope>NUCLEOTIDE SEQUENCE [LARGE SCALE GENOMIC DNA]</scope>
    <source>
        <strain evidence="1 2">ANC 3994</strain>
    </source>
</reference>
<dbReference type="RefSeq" id="WP_004648486.1">
    <property type="nucleotide sequence ID" value="NZ_KB849164.1"/>
</dbReference>
<dbReference type="AlphaFoldDB" id="N8Q7I0"/>
<dbReference type="EMBL" id="APOH01000015">
    <property type="protein sequence ID" value="ENU19163.1"/>
    <property type="molecule type" value="Genomic_DNA"/>
</dbReference>
<accession>N8Q7I0</accession>
<comment type="caution">
    <text evidence="1">The sequence shown here is derived from an EMBL/GenBank/DDBJ whole genome shotgun (WGS) entry which is preliminary data.</text>
</comment>
<dbReference type="Proteomes" id="UP000013086">
    <property type="component" value="Unassembled WGS sequence"/>
</dbReference>
<dbReference type="eggNOG" id="COG3497">
    <property type="taxonomic scope" value="Bacteria"/>
</dbReference>
<protein>
    <recommendedName>
        <fullName evidence="3">Tail sheath protein subtilisin-like domain-containing protein</fullName>
    </recommendedName>
</protein>
<evidence type="ECO:0000313" key="1">
    <source>
        <dbReference type="EMBL" id="ENU19163.1"/>
    </source>
</evidence>
<dbReference type="HOGENOM" id="CLU_810443_0_0_6"/>
<organism evidence="1 2">
    <name type="scientific">Acinetobacter bohemicus ANC 3994</name>
    <dbReference type="NCBI Taxonomy" id="1217715"/>
    <lineage>
        <taxon>Bacteria</taxon>
        <taxon>Pseudomonadati</taxon>
        <taxon>Pseudomonadota</taxon>
        <taxon>Gammaproteobacteria</taxon>
        <taxon>Moraxellales</taxon>
        <taxon>Moraxellaceae</taxon>
        <taxon>Acinetobacter</taxon>
    </lineage>
</organism>
<evidence type="ECO:0008006" key="3">
    <source>
        <dbReference type="Google" id="ProtNLM"/>
    </source>
</evidence>
<sequence length="342" mass="37662">MAEFHHGITGRETASGKIPIRDAATAVIAMLAFADDADEETFPLNTPVLVTSINRVLPKAGTTGNLRKNLEIISQITSPTLVVIRIEHPLGAVLNQSLVIGTTEETGQRTGLQALLTVKSVLGLTPKIICVPDVETIDIANAIGTICKKLRAYSYITPRNRDGVILETAYAVVNFRNMLAFREVELIWPEWTSGNVFLGSTDSDLDFNEISIQSLPLNHSVSLTYDLYRNGEKLESNQTIVIQEPNNTTDTFIDSISDILDAYPDITVNHGGGGIAHFFRPTQYTIRGNAGDLEKDTVRFVFKQNSSEENDLFPMLRDRYSGLPFTSPLELITLGKTMYEGV</sequence>
<proteinExistence type="predicted"/>
<dbReference type="PATRIC" id="fig|1217715.3.peg.1970"/>
<gene>
    <name evidence="1" type="ORF">F994_02019</name>
</gene>
<dbReference type="OrthoDB" id="9767864at2"/>
<name>N8Q7I0_9GAMM</name>